<feature type="transmembrane region" description="Helical" evidence="6">
    <location>
        <begin position="428"/>
        <end position="452"/>
    </location>
</feature>
<feature type="transmembrane region" description="Helical" evidence="6">
    <location>
        <begin position="687"/>
        <end position="712"/>
    </location>
</feature>
<dbReference type="InterPro" id="IPR025857">
    <property type="entry name" value="MacB_PCD"/>
</dbReference>
<sequence length="810" mass="91186">MLRNYLTIAYRNLLRHKVFSLLNISGLAIGMSACLLILQYVSVEMSFDDFHTKGDRIYRVRFDESHNGVVGHSSAGSSPGVGPAMKREFPEVEEIVRLCDMDHWNYIFTYKDLVLSQKNVFMADATFFNMFSYKLISGNPQTALTSPRHMVLSESTAKKYFRGENALGKQMMVYTNQGKGLYTISGVMEDMPANSHLDCKVLLSYSTLVTLDKGAQTSWNWNAFLTYVLLKPGVEKLNVENKFPGLIQTYKGEALAGTNVSWQLSLQALKDIHLFSNLKFEAKPNGNYTSVYLLAGIAVIILIIAWANYINMTTAKAMERAKEVGIRKVIGSHRNQLMLQFLTESFLLNAAALIIALSLVQVLQPLFGQLTGQKMFTLAYSYSFWTGLLLLLMVGSVLSGLYPAFILSSFRPITVLKGNIARTRQGIYLRKSLVIVQFTLSVLLISGTLAIYRQLQYMQQVDLGLNLDQVLVFKSQNVFPKDTDLVQSTRTLKELLQKHSSIQAVTTSSSIPGEAITWATNDFRRAGTAFTQANDFSVMSADHDFARTLDLQLLAGRFFSPTIATNQESVVINEAALQAFGFTSPQQALNEVIISDDFQFKHRIIGVVKNFHQQSLQNRHRPLIFTYQEVWFNNYYEVKLNAADLQETIAYIKTQFERVFPGNPFDYFFLDDFFNQQYQADRQFGKVFSLFSSLAIFVACLGLLGLASFATLQRTKEIGVRKVLGASVSNIVILLSREFIGLILVANLIAWPLAYWGISLWLENYAFHITPSVWLLLLPSVLVCAIALFTVSIQTIKAAQTNPVRSLRYE</sequence>
<evidence type="ECO:0000256" key="1">
    <source>
        <dbReference type="ARBA" id="ARBA00004651"/>
    </source>
</evidence>
<feature type="transmembrane region" description="Helical" evidence="6">
    <location>
        <begin position="739"/>
        <end position="762"/>
    </location>
</feature>
<keyword evidence="5 6" id="KW-0472">Membrane</keyword>
<evidence type="ECO:0000256" key="4">
    <source>
        <dbReference type="ARBA" id="ARBA00022989"/>
    </source>
</evidence>
<evidence type="ECO:0000259" key="8">
    <source>
        <dbReference type="Pfam" id="PF12704"/>
    </source>
</evidence>
<feature type="transmembrane region" description="Helical" evidence="6">
    <location>
        <begin position="346"/>
        <end position="364"/>
    </location>
</feature>
<reference evidence="9 10" key="1">
    <citation type="submission" date="2020-01" db="EMBL/GenBank/DDBJ databases">
        <authorList>
            <person name="Kim M.K."/>
        </authorList>
    </citation>
    <scope>NUCLEOTIDE SEQUENCE [LARGE SCALE GENOMIC DNA]</scope>
    <source>
        <strain evidence="9 10">172606-1</strain>
    </source>
</reference>
<feature type="transmembrane region" description="Helical" evidence="6">
    <location>
        <begin position="291"/>
        <end position="310"/>
    </location>
</feature>
<protein>
    <submittedName>
        <fullName evidence="9">FtsX-like permease family protein</fullName>
    </submittedName>
</protein>
<name>A0A6C0GGB7_9BACT</name>
<evidence type="ECO:0000256" key="3">
    <source>
        <dbReference type="ARBA" id="ARBA00022692"/>
    </source>
</evidence>
<dbReference type="PROSITE" id="PS51257">
    <property type="entry name" value="PROKAR_LIPOPROTEIN"/>
    <property type="match status" value="1"/>
</dbReference>
<evidence type="ECO:0000256" key="5">
    <source>
        <dbReference type="ARBA" id="ARBA00023136"/>
    </source>
</evidence>
<comment type="subcellular location">
    <subcellularLocation>
        <location evidence="1">Cell membrane</location>
        <topology evidence="1">Multi-pass membrane protein</topology>
    </subcellularLocation>
</comment>
<keyword evidence="10" id="KW-1185">Reference proteome</keyword>
<dbReference type="Pfam" id="PF02687">
    <property type="entry name" value="FtsX"/>
    <property type="match status" value="2"/>
</dbReference>
<evidence type="ECO:0000256" key="6">
    <source>
        <dbReference type="SAM" id="Phobius"/>
    </source>
</evidence>
<dbReference type="PANTHER" id="PTHR30572">
    <property type="entry name" value="MEMBRANE COMPONENT OF TRANSPORTER-RELATED"/>
    <property type="match status" value="1"/>
</dbReference>
<feature type="domain" description="ABC3 transporter permease C-terminal" evidence="7">
    <location>
        <begin position="690"/>
        <end position="803"/>
    </location>
</feature>
<dbReference type="GO" id="GO:0022857">
    <property type="term" value="F:transmembrane transporter activity"/>
    <property type="evidence" value="ECO:0007669"/>
    <property type="project" value="TreeGrafter"/>
</dbReference>
<organism evidence="9 10">
    <name type="scientific">Rhodocytophaga rosea</name>
    <dbReference type="NCBI Taxonomy" id="2704465"/>
    <lineage>
        <taxon>Bacteria</taxon>
        <taxon>Pseudomonadati</taxon>
        <taxon>Bacteroidota</taxon>
        <taxon>Cytophagia</taxon>
        <taxon>Cytophagales</taxon>
        <taxon>Rhodocytophagaceae</taxon>
        <taxon>Rhodocytophaga</taxon>
    </lineage>
</organism>
<dbReference type="KEGG" id="rhoz:GXP67_10460"/>
<feature type="domain" description="MacB-like periplasmic core" evidence="8">
    <location>
        <begin position="441"/>
        <end position="641"/>
    </location>
</feature>
<keyword evidence="2" id="KW-1003">Cell membrane</keyword>
<evidence type="ECO:0000313" key="10">
    <source>
        <dbReference type="Proteomes" id="UP000480178"/>
    </source>
</evidence>
<keyword evidence="4 6" id="KW-1133">Transmembrane helix</keyword>
<feature type="transmembrane region" description="Helical" evidence="6">
    <location>
        <begin position="774"/>
        <end position="796"/>
    </location>
</feature>
<feature type="domain" description="ABC3 transporter permease C-terminal" evidence="7">
    <location>
        <begin position="297"/>
        <end position="408"/>
    </location>
</feature>
<dbReference type="RefSeq" id="WP_162443082.1">
    <property type="nucleotide sequence ID" value="NZ_CP048222.1"/>
</dbReference>
<dbReference type="EMBL" id="CP048222">
    <property type="protein sequence ID" value="QHT67038.1"/>
    <property type="molecule type" value="Genomic_DNA"/>
</dbReference>
<feature type="transmembrane region" description="Helical" evidence="6">
    <location>
        <begin position="21"/>
        <end position="41"/>
    </location>
</feature>
<accession>A0A6C0GGB7</accession>
<dbReference type="InterPro" id="IPR050250">
    <property type="entry name" value="Macrolide_Exporter_MacB"/>
</dbReference>
<dbReference type="InterPro" id="IPR003838">
    <property type="entry name" value="ABC3_permease_C"/>
</dbReference>
<gene>
    <name evidence="9" type="ORF">GXP67_10460</name>
</gene>
<evidence type="ECO:0000259" key="7">
    <source>
        <dbReference type="Pfam" id="PF02687"/>
    </source>
</evidence>
<dbReference type="GO" id="GO:0005886">
    <property type="term" value="C:plasma membrane"/>
    <property type="evidence" value="ECO:0007669"/>
    <property type="project" value="UniProtKB-SubCell"/>
</dbReference>
<feature type="domain" description="MacB-like periplasmic core" evidence="8">
    <location>
        <begin position="20"/>
        <end position="239"/>
    </location>
</feature>
<feature type="transmembrane region" description="Helical" evidence="6">
    <location>
        <begin position="384"/>
        <end position="407"/>
    </location>
</feature>
<dbReference type="Proteomes" id="UP000480178">
    <property type="component" value="Chromosome"/>
</dbReference>
<dbReference type="AlphaFoldDB" id="A0A6C0GGB7"/>
<proteinExistence type="predicted"/>
<keyword evidence="3 6" id="KW-0812">Transmembrane</keyword>
<evidence type="ECO:0000313" key="9">
    <source>
        <dbReference type="EMBL" id="QHT67038.1"/>
    </source>
</evidence>
<dbReference type="Pfam" id="PF12704">
    <property type="entry name" value="MacB_PCD"/>
    <property type="match status" value="2"/>
</dbReference>
<dbReference type="PANTHER" id="PTHR30572:SF18">
    <property type="entry name" value="ABC-TYPE MACROLIDE FAMILY EXPORT SYSTEM PERMEASE COMPONENT 2"/>
    <property type="match status" value="1"/>
</dbReference>
<evidence type="ECO:0000256" key="2">
    <source>
        <dbReference type="ARBA" id="ARBA00022475"/>
    </source>
</evidence>